<dbReference type="GeneID" id="63210090"/>
<organism evidence="1 2">
    <name type="scientific">Mycobacterium phage DyoEdafos</name>
    <dbReference type="NCBI Taxonomy" id="2599860"/>
    <lineage>
        <taxon>Viruses</taxon>
        <taxon>Duplodnaviria</taxon>
        <taxon>Heunggongvirae</taxon>
        <taxon>Uroviricota</taxon>
        <taxon>Caudoviricetes</taxon>
        <taxon>Vilmaviridae</taxon>
        <taxon>Lclasvirinae</taxon>
        <taxon>Bromdenvirus</taxon>
        <taxon>Bromdenvirus dyoedafos</taxon>
    </lineage>
</organism>
<sequence length="69" mass="7543">MELMSASHVLSLVYESTDDDGDTFRLERALWDNGRVTYVASTVDTFGQSAFIGLSELQAVELAQAILST</sequence>
<protein>
    <submittedName>
        <fullName evidence="1">Uncharacterized protein</fullName>
    </submittedName>
</protein>
<gene>
    <name evidence="1" type="primary">154</name>
    <name evidence="1" type="ORF">SEA_DYOEDAFOS_154</name>
</gene>
<dbReference type="Proteomes" id="UP000327317">
    <property type="component" value="Segment"/>
</dbReference>
<evidence type="ECO:0000313" key="1">
    <source>
        <dbReference type="EMBL" id="QFG10364.1"/>
    </source>
</evidence>
<dbReference type="KEGG" id="vg:63210090"/>
<evidence type="ECO:0000313" key="2">
    <source>
        <dbReference type="Proteomes" id="UP000327317"/>
    </source>
</evidence>
<accession>A0A5J6TK26</accession>
<proteinExistence type="predicted"/>
<name>A0A5J6TK26_9CAUD</name>
<dbReference type="RefSeq" id="YP_010013488.1">
    <property type="nucleotide sequence ID" value="NC_053511.1"/>
</dbReference>
<reference evidence="1 2" key="1">
    <citation type="submission" date="2019-07" db="EMBL/GenBank/DDBJ databases">
        <authorList>
            <person name="Stoner T.H."/>
            <person name="Garlena R.A."/>
            <person name="Russell D.A."/>
            <person name="Pope W.H."/>
            <person name="Jacobs-Sera D."/>
            <person name="Hatfull G.F."/>
        </authorList>
    </citation>
    <scope>NUCLEOTIDE SEQUENCE [LARGE SCALE GENOMIC DNA]</scope>
</reference>
<keyword evidence="2" id="KW-1185">Reference proteome</keyword>
<dbReference type="EMBL" id="MN234187">
    <property type="protein sequence ID" value="QFG10364.1"/>
    <property type="molecule type" value="Genomic_DNA"/>
</dbReference>